<keyword evidence="3" id="KW-1185">Reference proteome</keyword>
<accession>A0A1L7SNP0</accession>
<proteinExistence type="predicted"/>
<evidence type="ECO:0000256" key="1">
    <source>
        <dbReference type="SAM" id="MobiDB-lite"/>
    </source>
</evidence>
<feature type="region of interest" description="Disordered" evidence="1">
    <location>
        <begin position="1"/>
        <end position="38"/>
    </location>
</feature>
<dbReference type="EMBL" id="FCQH01000001">
    <property type="protein sequence ID" value="CVK84816.1"/>
    <property type="molecule type" value="Genomic_DNA"/>
</dbReference>
<dbReference type="AlphaFoldDB" id="A0A1L7SNP0"/>
<organism evidence="2 3">
    <name type="scientific">Fusarium mangiferae</name>
    <name type="common">Mango malformation disease fungus</name>
    <dbReference type="NCBI Taxonomy" id="192010"/>
    <lineage>
        <taxon>Eukaryota</taxon>
        <taxon>Fungi</taxon>
        <taxon>Dikarya</taxon>
        <taxon>Ascomycota</taxon>
        <taxon>Pezizomycotina</taxon>
        <taxon>Sordariomycetes</taxon>
        <taxon>Hypocreomycetidae</taxon>
        <taxon>Hypocreales</taxon>
        <taxon>Nectriaceae</taxon>
        <taxon>Fusarium</taxon>
        <taxon>Fusarium fujikuroi species complex</taxon>
    </lineage>
</organism>
<evidence type="ECO:0000313" key="2">
    <source>
        <dbReference type="EMBL" id="CVK84816.1"/>
    </source>
</evidence>
<comment type="caution">
    <text evidence="2">The sequence shown here is derived from an EMBL/GenBank/DDBJ whole genome shotgun (WGS) entry which is preliminary data.</text>
</comment>
<sequence>MSHSRSQITEPKHRQWNLGDHPEHFGPNTGTQVPPGVPDVYGRRSCGITMMMAHERKQRDYSMVHFPGGIRASEVQRPTTGRVSSESNHVDMRRDRVVEGILSGGPSLADSFPIARIDNGPNAAINLQSNPPFQLVTQCSLLRLSECSGQSRLCFGCKLKLQQDIHTQLKHAAAPCFLSQVLRSIPKICVISFCNRPRPLVTQAPCTLFNVQPTSSCRQPCHIGYPRRCQVSRVGGVIQVTLAGGNPQLEPME</sequence>
<protein>
    <submittedName>
        <fullName evidence="2">Uncharacterized protein</fullName>
    </submittedName>
</protein>
<gene>
    <name evidence="2" type="ORF">FMAN_01743</name>
</gene>
<dbReference type="Proteomes" id="UP000184255">
    <property type="component" value="Unassembled WGS sequence"/>
</dbReference>
<dbReference type="VEuPathDB" id="FungiDB:FMAN_01743"/>
<evidence type="ECO:0000313" key="3">
    <source>
        <dbReference type="Proteomes" id="UP000184255"/>
    </source>
</evidence>
<dbReference type="GeneID" id="65081015"/>
<reference evidence="3" key="1">
    <citation type="journal article" date="2016" name="Genome Biol. Evol.">
        <title>Comparative 'omics' of the Fusarium fujikuroi species complex highlights differences in genetic potential and metabolite synthesis.</title>
        <authorList>
            <person name="Niehaus E.-M."/>
            <person name="Muensterkoetter M."/>
            <person name="Proctor R.H."/>
            <person name="Brown D.W."/>
            <person name="Sharon A."/>
            <person name="Idan Y."/>
            <person name="Oren-Young L."/>
            <person name="Sieber C.M."/>
            <person name="Novak O."/>
            <person name="Pencik A."/>
            <person name="Tarkowska D."/>
            <person name="Hromadova K."/>
            <person name="Freeman S."/>
            <person name="Maymon M."/>
            <person name="Elazar M."/>
            <person name="Youssef S.A."/>
            <person name="El-Shabrawy E.S.M."/>
            <person name="Shalaby A.B.A."/>
            <person name="Houterman P."/>
            <person name="Brock N.L."/>
            <person name="Burkhardt I."/>
            <person name="Tsavkelova E.A."/>
            <person name="Dickschat J.S."/>
            <person name="Galuszka P."/>
            <person name="Gueldener U."/>
            <person name="Tudzynski B."/>
        </authorList>
    </citation>
    <scope>NUCLEOTIDE SEQUENCE [LARGE SCALE GENOMIC DNA]</scope>
    <source>
        <strain evidence="3">MRC7560</strain>
    </source>
</reference>
<name>A0A1L7SNP0_FUSMA</name>
<dbReference type="RefSeq" id="XP_041677087.1">
    <property type="nucleotide sequence ID" value="XM_041822401.1"/>
</dbReference>